<evidence type="ECO:0000256" key="2">
    <source>
        <dbReference type="ARBA" id="ARBA00022980"/>
    </source>
</evidence>
<dbReference type="Gene3D" id="1.10.10.10">
    <property type="entry name" value="Winged helix-like DNA-binding domain superfamily/Winged helix DNA-binding domain"/>
    <property type="match status" value="1"/>
</dbReference>
<evidence type="ECO:0000256" key="4">
    <source>
        <dbReference type="SAM" id="MobiDB-lite"/>
    </source>
</evidence>
<evidence type="ECO:0000256" key="1">
    <source>
        <dbReference type="ARBA" id="ARBA00007278"/>
    </source>
</evidence>
<dbReference type="Pfam" id="PF03501">
    <property type="entry name" value="S10_plectin"/>
    <property type="match status" value="1"/>
</dbReference>
<sequence>MLLPTEQLRAIYELLFRDGVMVARRDHRPQSRHAEVRFATQLQIFRAMRSLRSRGFVRETAAWQHHYWYLTDEGIGFLRGYLRLPTEIVPASMQRFRQPTPSVRRLQGRGPGVARGASPDRQAYRRAVAKDEDKVASVGAAGLPVFEFRGGKGSAQPQKPL</sequence>
<name>S4RDP9_PETMA</name>
<protein>
    <recommendedName>
        <fullName evidence="5">Plectin/eS10 N-terminal domain-containing protein</fullName>
    </recommendedName>
</protein>
<dbReference type="PANTHER" id="PTHR12146:SF25">
    <property type="entry name" value="PLECTIN_ES10 N-TERMINAL DOMAIN-CONTAINING PROTEIN"/>
    <property type="match status" value="1"/>
</dbReference>
<accession>S4RDP9</accession>
<dbReference type="STRING" id="7757.ENSPMAP00000003331"/>
<evidence type="ECO:0000256" key="3">
    <source>
        <dbReference type="ARBA" id="ARBA00023274"/>
    </source>
</evidence>
<dbReference type="HOGENOM" id="CLU_089349_3_1_1"/>
<dbReference type="AlphaFoldDB" id="S4RDP9"/>
<evidence type="ECO:0000259" key="5">
    <source>
        <dbReference type="Pfam" id="PF03501"/>
    </source>
</evidence>
<dbReference type="PANTHER" id="PTHR12146">
    <property type="entry name" value="40S RIBOSOMAL PROTEIN S10"/>
    <property type="match status" value="1"/>
</dbReference>
<keyword evidence="2" id="KW-0689">Ribosomal protein</keyword>
<feature type="region of interest" description="Disordered" evidence="4">
    <location>
        <begin position="99"/>
        <end position="121"/>
    </location>
</feature>
<dbReference type="Ensembl" id="ENSPMAT00000003346.1">
    <property type="protein sequence ID" value="ENSPMAP00000003331.1"/>
    <property type="gene ID" value="ENSPMAG00000003064.1"/>
</dbReference>
<reference evidence="6" key="2">
    <citation type="submission" date="2025-09" db="UniProtKB">
        <authorList>
            <consortium name="Ensembl"/>
        </authorList>
    </citation>
    <scope>IDENTIFICATION</scope>
</reference>
<organism evidence="6">
    <name type="scientific">Petromyzon marinus</name>
    <name type="common">Sea lamprey</name>
    <dbReference type="NCBI Taxonomy" id="7757"/>
    <lineage>
        <taxon>Eukaryota</taxon>
        <taxon>Metazoa</taxon>
        <taxon>Chordata</taxon>
        <taxon>Craniata</taxon>
        <taxon>Vertebrata</taxon>
        <taxon>Cyclostomata</taxon>
        <taxon>Hyperoartia</taxon>
        <taxon>Petromyzontiformes</taxon>
        <taxon>Petromyzontidae</taxon>
        <taxon>Petromyzon</taxon>
    </lineage>
</organism>
<keyword evidence="3" id="KW-0687">Ribonucleoprotein</keyword>
<dbReference type="GO" id="GO:0003723">
    <property type="term" value="F:RNA binding"/>
    <property type="evidence" value="ECO:0007669"/>
    <property type="project" value="TreeGrafter"/>
</dbReference>
<dbReference type="InterPro" id="IPR036388">
    <property type="entry name" value="WH-like_DNA-bd_sf"/>
</dbReference>
<proteinExistence type="inferred from homology"/>
<evidence type="ECO:0000313" key="6">
    <source>
        <dbReference type="Ensembl" id="ENSPMAP00000003331.1"/>
    </source>
</evidence>
<reference evidence="6" key="1">
    <citation type="submission" date="2025-08" db="UniProtKB">
        <authorList>
            <consortium name="Ensembl"/>
        </authorList>
    </citation>
    <scope>IDENTIFICATION</scope>
</reference>
<dbReference type="GeneTree" id="ENSGT00940000166022"/>
<comment type="similarity">
    <text evidence="1">Belongs to the eukaryotic ribosomal protein eS10 family.</text>
</comment>
<feature type="domain" description="Plectin/eS10 N-terminal" evidence="5">
    <location>
        <begin position="4"/>
        <end position="95"/>
    </location>
</feature>
<dbReference type="GO" id="GO:0003735">
    <property type="term" value="F:structural constituent of ribosome"/>
    <property type="evidence" value="ECO:0007669"/>
    <property type="project" value="TreeGrafter"/>
</dbReference>
<dbReference type="OMA" id="ALHMDSI"/>
<dbReference type="GO" id="GO:0022627">
    <property type="term" value="C:cytosolic small ribosomal subunit"/>
    <property type="evidence" value="ECO:0007669"/>
    <property type="project" value="TreeGrafter"/>
</dbReference>
<dbReference type="InterPro" id="IPR037447">
    <property type="entry name" value="Ribosomal_eS10"/>
</dbReference>
<dbReference type="InterPro" id="IPR005326">
    <property type="entry name" value="Plectin_eS10_N"/>
</dbReference>